<dbReference type="PIRSF" id="PIRSF000350">
    <property type="entry name" value="Mercury_reductase_MerA"/>
    <property type="match status" value="1"/>
</dbReference>
<sequence>MDTTTYDVIVIGAGPVGENAADRIVQGGLSVAIVERELVGGECSYWACMPTKALLRSGAALRAARQVPGAREAVTGDLDAASVLRRRDSFASNWQDDGQVAWLNEVGVPLYRGHGRISGARAVEVTGADGTTTTLTARHAVVVATGSGALVPDIEGLRAAAPWTSRDAVAASEVPGRLAIIGGGVVASEMATAFAELGSSVTMLARDGVLHLAEPFVGERVAESLRDKGVTVRVGAEAAAVKRDGGGTVTITLTSGEQVEADDLLVAIGRTPNTQDIGLDTVGLTPGAWLTVDDTMRVEGIGDGWLYAAGDVNRRVLLTHQGKYQARAVGDVIVARAKGGAVDDGRWGRHAATADERAVPQVVFTDPEIASVGLTAAAAENAGLRVRVVDYDLAATAGSALHAEGYQGHARMVVDEDRKVIVGFTLVGPDVAEMLHAATIAVVGEVPLDRLWHAVPAFPTVSEVWLRLLEAYGR</sequence>
<dbReference type="PRINTS" id="PR00368">
    <property type="entry name" value="FADPNR"/>
</dbReference>
<dbReference type="GO" id="GO:0016491">
    <property type="term" value="F:oxidoreductase activity"/>
    <property type="evidence" value="ECO:0007669"/>
    <property type="project" value="UniProtKB-KW"/>
</dbReference>
<reference evidence="9" key="1">
    <citation type="journal article" date="2019" name="Int. J. Syst. Evol. Microbiol.">
        <title>The Global Catalogue of Microorganisms (GCM) 10K type strain sequencing project: providing services to taxonomists for standard genome sequencing and annotation.</title>
        <authorList>
            <consortium name="The Broad Institute Genomics Platform"/>
            <consortium name="The Broad Institute Genome Sequencing Center for Infectious Disease"/>
            <person name="Wu L."/>
            <person name="Ma J."/>
        </authorList>
    </citation>
    <scope>NUCLEOTIDE SEQUENCE [LARGE SCALE GENOMIC DNA]</scope>
    <source>
        <strain evidence="9">ZS-22-S1</strain>
    </source>
</reference>
<evidence type="ECO:0000313" key="9">
    <source>
        <dbReference type="Proteomes" id="UP001595859"/>
    </source>
</evidence>
<keyword evidence="9" id="KW-1185">Reference proteome</keyword>
<evidence type="ECO:0000256" key="5">
    <source>
        <dbReference type="ARBA" id="ARBA00023027"/>
    </source>
</evidence>
<dbReference type="InterPro" id="IPR023753">
    <property type="entry name" value="FAD/NAD-binding_dom"/>
</dbReference>
<comment type="caution">
    <text evidence="8">The sequence shown here is derived from an EMBL/GenBank/DDBJ whole genome shotgun (WGS) entry which is preliminary data.</text>
</comment>
<evidence type="ECO:0000259" key="6">
    <source>
        <dbReference type="Pfam" id="PF02852"/>
    </source>
</evidence>
<dbReference type="PANTHER" id="PTHR22912:SF151">
    <property type="entry name" value="DIHYDROLIPOYL DEHYDROGENASE, MITOCHONDRIAL"/>
    <property type="match status" value="1"/>
</dbReference>
<dbReference type="Gene3D" id="3.30.390.30">
    <property type="match status" value="1"/>
</dbReference>
<comment type="cofactor">
    <cofactor evidence="1">
        <name>FAD</name>
        <dbReference type="ChEBI" id="CHEBI:57692"/>
    </cofactor>
</comment>
<evidence type="ECO:0000256" key="3">
    <source>
        <dbReference type="ARBA" id="ARBA00022630"/>
    </source>
</evidence>
<dbReference type="RefSeq" id="WP_378058002.1">
    <property type="nucleotide sequence ID" value="NZ_JBHSIS010000009.1"/>
</dbReference>
<accession>A0ABV9S5D6</accession>
<protein>
    <submittedName>
        <fullName evidence="8">Dihydrolipoyl dehydrogenase family protein</fullName>
        <ecNumber evidence="8">1.-.-.-</ecNumber>
    </submittedName>
</protein>
<dbReference type="EC" id="1.-.-.-" evidence="8"/>
<proteinExistence type="inferred from homology"/>
<dbReference type="InterPro" id="IPR004099">
    <property type="entry name" value="Pyr_nucl-diS_OxRdtase_dimer"/>
</dbReference>
<keyword evidence="4" id="KW-0274">FAD</keyword>
<dbReference type="Pfam" id="PF02852">
    <property type="entry name" value="Pyr_redox_dim"/>
    <property type="match status" value="1"/>
</dbReference>
<keyword evidence="5" id="KW-0520">NAD</keyword>
<dbReference type="SUPFAM" id="SSF55424">
    <property type="entry name" value="FAD/NAD-linked reductases, dimerisation (C-terminal) domain"/>
    <property type="match status" value="1"/>
</dbReference>
<dbReference type="PRINTS" id="PR00411">
    <property type="entry name" value="PNDRDTASEI"/>
</dbReference>
<evidence type="ECO:0000256" key="2">
    <source>
        <dbReference type="ARBA" id="ARBA00007532"/>
    </source>
</evidence>
<comment type="similarity">
    <text evidence="2">Belongs to the class-I pyridine nucleotide-disulfide oxidoreductase family.</text>
</comment>
<keyword evidence="8" id="KW-0560">Oxidoreductase</keyword>
<evidence type="ECO:0000259" key="7">
    <source>
        <dbReference type="Pfam" id="PF07992"/>
    </source>
</evidence>
<feature type="domain" description="Pyridine nucleotide-disulphide oxidoreductase dimerisation" evidence="6">
    <location>
        <begin position="359"/>
        <end position="465"/>
    </location>
</feature>
<name>A0ABV9S5D6_9PSEU</name>
<dbReference type="InterPro" id="IPR016156">
    <property type="entry name" value="FAD/NAD-linked_Rdtase_dimer_sf"/>
</dbReference>
<dbReference type="InterPro" id="IPR050151">
    <property type="entry name" value="Class-I_Pyr_Nuc-Dis_Oxidored"/>
</dbReference>
<gene>
    <name evidence="8" type="ORF">ACFPCV_21235</name>
</gene>
<keyword evidence="3" id="KW-0285">Flavoprotein</keyword>
<organism evidence="8 9">
    <name type="scientific">Actinophytocola glycyrrhizae</name>
    <dbReference type="NCBI Taxonomy" id="2044873"/>
    <lineage>
        <taxon>Bacteria</taxon>
        <taxon>Bacillati</taxon>
        <taxon>Actinomycetota</taxon>
        <taxon>Actinomycetes</taxon>
        <taxon>Pseudonocardiales</taxon>
        <taxon>Pseudonocardiaceae</taxon>
    </lineage>
</organism>
<dbReference type="Gene3D" id="3.50.50.60">
    <property type="entry name" value="FAD/NAD(P)-binding domain"/>
    <property type="match status" value="2"/>
</dbReference>
<evidence type="ECO:0000256" key="4">
    <source>
        <dbReference type="ARBA" id="ARBA00022827"/>
    </source>
</evidence>
<dbReference type="PANTHER" id="PTHR22912">
    <property type="entry name" value="DISULFIDE OXIDOREDUCTASE"/>
    <property type="match status" value="1"/>
</dbReference>
<dbReference type="Proteomes" id="UP001595859">
    <property type="component" value="Unassembled WGS sequence"/>
</dbReference>
<dbReference type="InterPro" id="IPR001100">
    <property type="entry name" value="Pyr_nuc-diS_OxRdtase"/>
</dbReference>
<evidence type="ECO:0000313" key="8">
    <source>
        <dbReference type="EMBL" id="MFC4856038.1"/>
    </source>
</evidence>
<dbReference type="Pfam" id="PF07992">
    <property type="entry name" value="Pyr_redox_2"/>
    <property type="match status" value="1"/>
</dbReference>
<evidence type="ECO:0000256" key="1">
    <source>
        <dbReference type="ARBA" id="ARBA00001974"/>
    </source>
</evidence>
<dbReference type="InterPro" id="IPR036188">
    <property type="entry name" value="FAD/NAD-bd_sf"/>
</dbReference>
<dbReference type="SUPFAM" id="SSF51905">
    <property type="entry name" value="FAD/NAD(P)-binding domain"/>
    <property type="match status" value="1"/>
</dbReference>
<dbReference type="EMBL" id="JBHSIS010000009">
    <property type="protein sequence ID" value="MFC4856038.1"/>
    <property type="molecule type" value="Genomic_DNA"/>
</dbReference>
<feature type="domain" description="FAD/NAD(P)-binding" evidence="7">
    <location>
        <begin position="6"/>
        <end position="323"/>
    </location>
</feature>